<dbReference type="OrthoDB" id="1470350at2759"/>
<dbReference type="AlphaFoldDB" id="A0A8T8XDW5"/>
<evidence type="ECO:0000313" key="11">
    <source>
        <dbReference type="EMBL" id="RAH86335.1"/>
    </source>
</evidence>
<comment type="similarity">
    <text evidence="2 9">Belongs to the cytochrome P450 family.</text>
</comment>
<evidence type="ECO:0000256" key="6">
    <source>
        <dbReference type="ARBA" id="ARBA00023004"/>
    </source>
</evidence>
<dbReference type="Pfam" id="PF00067">
    <property type="entry name" value="p450"/>
    <property type="match status" value="1"/>
</dbReference>
<dbReference type="GO" id="GO:0005506">
    <property type="term" value="F:iron ion binding"/>
    <property type="evidence" value="ECO:0007669"/>
    <property type="project" value="InterPro"/>
</dbReference>
<dbReference type="InterPro" id="IPR036396">
    <property type="entry name" value="Cyt_P450_sf"/>
</dbReference>
<feature type="binding site" description="axial binding residue" evidence="8">
    <location>
        <position position="442"/>
    </location>
    <ligand>
        <name>heme</name>
        <dbReference type="ChEBI" id="CHEBI:30413"/>
    </ligand>
    <ligandPart>
        <name>Fe</name>
        <dbReference type="ChEBI" id="CHEBI:18248"/>
    </ligandPart>
</feature>
<dbReference type="InterPro" id="IPR050364">
    <property type="entry name" value="Cytochrome_P450_fung"/>
</dbReference>
<keyword evidence="4 8" id="KW-0479">Metal-binding</keyword>
<evidence type="ECO:0000256" key="10">
    <source>
        <dbReference type="SAM" id="SignalP"/>
    </source>
</evidence>
<sequence length="531" mass="59800">METPVLLTLLTLTLSLCLYYGGYIRSPSSGTLPLPPGPGLIAGLTALIQQRDLASTFHAWSQTYGPVVHLQVGTRSFIILGTRQVAQELLEKRASIYSSRPPSVWLDNYLHKGLAAAFMPYGHEWRLNRRLHMSLLNFQCTNAYQHLQDIQSKQLMYSFLPSADSRSSSSSSSSSKTPKFSDLFYQYTANVMFTLVYGKGQGRSDSDHMRLEQINEMAVFILQATSFWTNLLDLFPILDRLIPARSLLTWRTKASALHEQTKSVYQECTDSALSAPCWNWSHEITTKSDIMASLPWDHVCYSLGELYVAGIHTTKMVLENFVLASLLHPETVEAGQRELDAVVGASRLPTFADIPALPYLDAIISELLRWRPISPIGVPHAVIQEDDYMGYRIPKGATVIANQWGFNMDEEVFEEPQAFQPQRYVEDPGLPVSAFGFGRRLCPGYRLARASLFIVVARLLWGFDIVRDEMGESEGDAPPLTKHSDPAAVKAKFSLRSEDRKKIIEDEWDTREKDERVILEEVRARMVGGSR</sequence>
<keyword evidence="5 9" id="KW-0560">Oxidoreductase</keyword>
<reference evidence="11 12" key="1">
    <citation type="submission" date="2018-02" db="EMBL/GenBank/DDBJ databases">
        <title>The genomes of Aspergillus section Nigri reveals drivers in fungal speciation.</title>
        <authorList>
            <consortium name="DOE Joint Genome Institute"/>
            <person name="Vesth T.C."/>
            <person name="Nybo J."/>
            <person name="Theobald S."/>
            <person name="Brandl J."/>
            <person name="Frisvad J.C."/>
            <person name="Nielsen K.F."/>
            <person name="Lyhne E.K."/>
            <person name="Kogle M.E."/>
            <person name="Kuo A."/>
            <person name="Riley R."/>
            <person name="Clum A."/>
            <person name="Nolan M."/>
            <person name="Lipzen A."/>
            <person name="Salamov A."/>
            <person name="Henrissat B."/>
            <person name="Wiebenga A."/>
            <person name="De vries R.P."/>
            <person name="Grigoriev I.V."/>
            <person name="Mortensen U.H."/>
            <person name="Andersen M.R."/>
            <person name="Baker S.E."/>
        </authorList>
    </citation>
    <scope>NUCLEOTIDE SEQUENCE [LARGE SCALE GENOMIC DNA]</scope>
    <source>
        <strain evidence="11 12">CBS 114.51</strain>
    </source>
</reference>
<dbReference type="GO" id="GO:0020037">
    <property type="term" value="F:heme binding"/>
    <property type="evidence" value="ECO:0007669"/>
    <property type="project" value="InterPro"/>
</dbReference>
<dbReference type="PROSITE" id="PS00086">
    <property type="entry name" value="CYTOCHROME_P450"/>
    <property type="match status" value="1"/>
</dbReference>
<dbReference type="InterPro" id="IPR017972">
    <property type="entry name" value="Cyt_P450_CS"/>
</dbReference>
<dbReference type="PANTHER" id="PTHR46300">
    <property type="entry name" value="P450, PUTATIVE (EUROFUNG)-RELATED-RELATED"/>
    <property type="match status" value="1"/>
</dbReference>
<gene>
    <name evidence="11" type="ORF">BO86DRAFT_406661</name>
</gene>
<comment type="cofactor">
    <cofactor evidence="1 8">
        <name>heme</name>
        <dbReference type="ChEBI" id="CHEBI:30413"/>
    </cofactor>
</comment>
<evidence type="ECO:0000256" key="2">
    <source>
        <dbReference type="ARBA" id="ARBA00010617"/>
    </source>
</evidence>
<dbReference type="Proteomes" id="UP000249497">
    <property type="component" value="Unassembled WGS sequence"/>
</dbReference>
<organism evidence="11 12">
    <name type="scientific">Aspergillus japonicus CBS 114.51</name>
    <dbReference type="NCBI Taxonomy" id="1448312"/>
    <lineage>
        <taxon>Eukaryota</taxon>
        <taxon>Fungi</taxon>
        <taxon>Dikarya</taxon>
        <taxon>Ascomycota</taxon>
        <taxon>Pezizomycotina</taxon>
        <taxon>Eurotiomycetes</taxon>
        <taxon>Eurotiomycetidae</taxon>
        <taxon>Eurotiales</taxon>
        <taxon>Aspergillaceae</taxon>
        <taxon>Aspergillus</taxon>
        <taxon>Aspergillus subgen. Circumdati</taxon>
    </lineage>
</organism>
<proteinExistence type="inferred from homology"/>
<feature type="chain" id="PRO_5035750001" evidence="10">
    <location>
        <begin position="18"/>
        <end position="531"/>
    </location>
</feature>
<keyword evidence="7 9" id="KW-0503">Monooxygenase</keyword>
<protein>
    <submittedName>
        <fullName evidence="11">Putative cytochrome P450</fullName>
    </submittedName>
</protein>
<dbReference type="PRINTS" id="PR00463">
    <property type="entry name" value="EP450I"/>
</dbReference>
<dbReference type="InterPro" id="IPR002401">
    <property type="entry name" value="Cyt_P450_E_grp-I"/>
</dbReference>
<dbReference type="PRINTS" id="PR00385">
    <property type="entry name" value="P450"/>
</dbReference>
<evidence type="ECO:0000256" key="7">
    <source>
        <dbReference type="ARBA" id="ARBA00023033"/>
    </source>
</evidence>
<keyword evidence="12" id="KW-1185">Reference proteome</keyword>
<dbReference type="EMBL" id="KZ824773">
    <property type="protein sequence ID" value="RAH86335.1"/>
    <property type="molecule type" value="Genomic_DNA"/>
</dbReference>
<evidence type="ECO:0000256" key="1">
    <source>
        <dbReference type="ARBA" id="ARBA00001971"/>
    </source>
</evidence>
<keyword evidence="3 8" id="KW-0349">Heme</keyword>
<evidence type="ECO:0000256" key="9">
    <source>
        <dbReference type="RuleBase" id="RU000461"/>
    </source>
</evidence>
<evidence type="ECO:0000256" key="3">
    <source>
        <dbReference type="ARBA" id="ARBA00022617"/>
    </source>
</evidence>
<dbReference type="InterPro" id="IPR001128">
    <property type="entry name" value="Cyt_P450"/>
</dbReference>
<evidence type="ECO:0000256" key="5">
    <source>
        <dbReference type="ARBA" id="ARBA00023002"/>
    </source>
</evidence>
<dbReference type="GO" id="GO:0016705">
    <property type="term" value="F:oxidoreductase activity, acting on paired donors, with incorporation or reduction of molecular oxygen"/>
    <property type="evidence" value="ECO:0007669"/>
    <property type="project" value="InterPro"/>
</dbReference>
<feature type="signal peptide" evidence="10">
    <location>
        <begin position="1"/>
        <end position="17"/>
    </location>
</feature>
<accession>A0A8T8XDW5</accession>
<dbReference type="Gene3D" id="1.10.630.10">
    <property type="entry name" value="Cytochrome P450"/>
    <property type="match status" value="1"/>
</dbReference>
<evidence type="ECO:0000313" key="12">
    <source>
        <dbReference type="Proteomes" id="UP000249497"/>
    </source>
</evidence>
<dbReference type="GO" id="GO:0004497">
    <property type="term" value="F:monooxygenase activity"/>
    <property type="evidence" value="ECO:0007669"/>
    <property type="project" value="UniProtKB-KW"/>
</dbReference>
<name>A0A8T8XDW5_ASPJA</name>
<keyword evidence="6 8" id="KW-0408">Iron</keyword>
<dbReference type="PANTHER" id="PTHR46300:SF1">
    <property type="entry name" value="P450, PUTATIVE (EUROFUNG)-RELATED"/>
    <property type="match status" value="1"/>
</dbReference>
<dbReference type="CDD" id="cd11065">
    <property type="entry name" value="CYP64-like"/>
    <property type="match status" value="1"/>
</dbReference>
<dbReference type="GeneID" id="37177901"/>
<evidence type="ECO:0000256" key="8">
    <source>
        <dbReference type="PIRSR" id="PIRSR602401-1"/>
    </source>
</evidence>
<dbReference type="RefSeq" id="XP_025532229.1">
    <property type="nucleotide sequence ID" value="XM_025674209.1"/>
</dbReference>
<keyword evidence="10" id="KW-0732">Signal</keyword>
<evidence type="ECO:0000256" key="4">
    <source>
        <dbReference type="ARBA" id="ARBA00022723"/>
    </source>
</evidence>
<dbReference type="SUPFAM" id="SSF48264">
    <property type="entry name" value="Cytochrome P450"/>
    <property type="match status" value="1"/>
</dbReference>